<organism evidence="8 9">
    <name type="scientific">Mangrovibacterium diazotrophicum</name>
    <dbReference type="NCBI Taxonomy" id="1261403"/>
    <lineage>
        <taxon>Bacteria</taxon>
        <taxon>Pseudomonadati</taxon>
        <taxon>Bacteroidota</taxon>
        <taxon>Bacteroidia</taxon>
        <taxon>Marinilabiliales</taxon>
        <taxon>Prolixibacteraceae</taxon>
        <taxon>Mangrovibacterium</taxon>
    </lineage>
</organism>
<gene>
    <name evidence="8" type="ORF">BC643_2033</name>
</gene>
<comment type="caution">
    <text evidence="8">The sequence shown here is derived from an EMBL/GenBank/DDBJ whole genome shotgun (WGS) entry which is preliminary data.</text>
</comment>
<proteinExistence type="inferred from homology"/>
<dbReference type="GO" id="GO:0008033">
    <property type="term" value="P:tRNA processing"/>
    <property type="evidence" value="ECO:0007669"/>
    <property type="project" value="UniProtKB-UniRule"/>
</dbReference>
<name>A0A419W858_9BACT</name>
<dbReference type="Pfam" id="PF05175">
    <property type="entry name" value="MTS"/>
    <property type="match status" value="1"/>
</dbReference>
<comment type="catalytic activity">
    <reaction evidence="6">
        <text>adenosine(37) in tRNA1(Val) + S-adenosyl-L-methionine = N(6)-methyladenosine(37) in tRNA1(Val) + S-adenosyl-L-homocysteine + H(+)</text>
        <dbReference type="Rhea" id="RHEA:43160"/>
        <dbReference type="Rhea" id="RHEA-COMP:10369"/>
        <dbReference type="Rhea" id="RHEA-COMP:10370"/>
        <dbReference type="ChEBI" id="CHEBI:15378"/>
        <dbReference type="ChEBI" id="CHEBI:57856"/>
        <dbReference type="ChEBI" id="CHEBI:59789"/>
        <dbReference type="ChEBI" id="CHEBI:74411"/>
        <dbReference type="ChEBI" id="CHEBI:74449"/>
        <dbReference type="EC" id="2.1.1.223"/>
    </reaction>
</comment>
<comment type="similarity">
    <text evidence="6">Belongs to the methyltransferase superfamily. tRNA (adenine-N(6)-)-methyltransferase family.</text>
</comment>
<dbReference type="EMBL" id="RAPN01000001">
    <property type="protein sequence ID" value="RKD91671.1"/>
    <property type="molecule type" value="Genomic_DNA"/>
</dbReference>
<keyword evidence="5 6" id="KW-0819">tRNA processing</keyword>
<dbReference type="InterPro" id="IPR007848">
    <property type="entry name" value="Small_mtfrase_dom"/>
</dbReference>
<dbReference type="GO" id="GO:0003676">
    <property type="term" value="F:nucleic acid binding"/>
    <property type="evidence" value="ECO:0007669"/>
    <property type="project" value="InterPro"/>
</dbReference>
<comment type="function">
    <text evidence="6">Specifically methylates the adenine in position 37 of tRNA(1)(Val) (anticodon cmo5UAC).</text>
</comment>
<dbReference type="Proteomes" id="UP000283387">
    <property type="component" value="Unassembled WGS sequence"/>
</dbReference>
<dbReference type="GO" id="GO:0016430">
    <property type="term" value="F:tRNA (adenine-N6)-methyltransferase activity"/>
    <property type="evidence" value="ECO:0007669"/>
    <property type="project" value="UniProtKB-UniRule"/>
</dbReference>
<evidence type="ECO:0000313" key="9">
    <source>
        <dbReference type="Proteomes" id="UP000283387"/>
    </source>
</evidence>
<comment type="subcellular location">
    <subcellularLocation>
        <location evidence="6">Cytoplasm</location>
    </subcellularLocation>
</comment>
<evidence type="ECO:0000256" key="1">
    <source>
        <dbReference type="ARBA" id="ARBA00022490"/>
    </source>
</evidence>
<dbReference type="PRINTS" id="PR00507">
    <property type="entry name" value="N12N6MTFRASE"/>
</dbReference>
<accession>A0A419W858</accession>
<evidence type="ECO:0000256" key="2">
    <source>
        <dbReference type="ARBA" id="ARBA00022603"/>
    </source>
</evidence>
<evidence type="ECO:0000256" key="6">
    <source>
        <dbReference type="HAMAP-Rule" id="MF_01872"/>
    </source>
</evidence>
<reference evidence="8 9" key="1">
    <citation type="submission" date="2018-09" db="EMBL/GenBank/DDBJ databases">
        <title>Genomic Encyclopedia of Archaeal and Bacterial Type Strains, Phase II (KMG-II): from individual species to whole genera.</title>
        <authorList>
            <person name="Goeker M."/>
        </authorList>
    </citation>
    <scope>NUCLEOTIDE SEQUENCE [LARGE SCALE GENOMIC DNA]</scope>
    <source>
        <strain evidence="8 9">DSM 27148</strain>
    </source>
</reference>
<keyword evidence="3 6" id="KW-0808">Transferase</keyword>
<dbReference type="GO" id="GO:0005737">
    <property type="term" value="C:cytoplasm"/>
    <property type="evidence" value="ECO:0007669"/>
    <property type="project" value="UniProtKB-SubCell"/>
</dbReference>
<dbReference type="PROSITE" id="PS00092">
    <property type="entry name" value="N6_MTASE"/>
    <property type="match status" value="1"/>
</dbReference>
<sequence length="236" mass="26816">MAKNTFFQFKQFRVVQEQAAMKVGIDGVLLGAWVDFGAEQNILDVGAGTGLLALMAAQRTSARVDAVEIEPSAALEAESNFRNSPWVERLQLFVAAFQEFETEKTYDHIISNPPFFDESPKSGDDKRAKARHADSLTLVDLLTKAADLLEPRGRISLVLPSDKEERLRYLARTLGLWVTKCARVFPDERKKSHRILVELSRDSQVDLIESIYIRHAETGEYTEQYRQLTKDFYLAF</sequence>
<dbReference type="PANTHER" id="PTHR47739:SF1">
    <property type="entry name" value="TRNA1(VAL) (ADENINE(37)-N6)-METHYLTRANSFERASE"/>
    <property type="match status" value="1"/>
</dbReference>
<dbReference type="InterPro" id="IPR029063">
    <property type="entry name" value="SAM-dependent_MTases_sf"/>
</dbReference>
<dbReference type="OrthoDB" id="5383291at2"/>
<dbReference type="AlphaFoldDB" id="A0A419W858"/>
<dbReference type="InterPro" id="IPR002052">
    <property type="entry name" value="DNA_methylase_N6_adenine_CS"/>
</dbReference>
<dbReference type="SUPFAM" id="SSF53335">
    <property type="entry name" value="S-adenosyl-L-methionine-dependent methyltransferases"/>
    <property type="match status" value="1"/>
</dbReference>
<dbReference type="GO" id="GO:0032259">
    <property type="term" value="P:methylation"/>
    <property type="evidence" value="ECO:0007669"/>
    <property type="project" value="UniProtKB-KW"/>
</dbReference>
<dbReference type="CDD" id="cd02440">
    <property type="entry name" value="AdoMet_MTases"/>
    <property type="match status" value="1"/>
</dbReference>
<dbReference type="PANTHER" id="PTHR47739">
    <property type="entry name" value="TRNA1(VAL) (ADENINE(37)-N6)-METHYLTRANSFERASE"/>
    <property type="match status" value="1"/>
</dbReference>
<keyword evidence="4 6" id="KW-0949">S-adenosyl-L-methionine</keyword>
<dbReference type="HAMAP" id="MF_01872">
    <property type="entry name" value="tRNA_methyltr_YfiC"/>
    <property type="match status" value="1"/>
</dbReference>
<dbReference type="RefSeq" id="WP_120272949.1">
    <property type="nucleotide sequence ID" value="NZ_RAPN01000001.1"/>
</dbReference>
<evidence type="ECO:0000256" key="3">
    <source>
        <dbReference type="ARBA" id="ARBA00022679"/>
    </source>
</evidence>
<dbReference type="Gene3D" id="3.40.50.150">
    <property type="entry name" value="Vaccinia Virus protein VP39"/>
    <property type="match status" value="1"/>
</dbReference>
<evidence type="ECO:0000256" key="4">
    <source>
        <dbReference type="ARBA" id="ARBA00022691"/>
    </source>
</evidence>
<dbReference type="InterPro" id="IPR050210">
    <property type="entry name" value="tRNA_Adenine-N(6)_MTase"/>
</dbReference>
<keyword evidence="2 6" id="KW-0489">Methyltransferase</keyword>
<evidence type="ECO:0000313" key="8">
    <source>
        <dbReference type="EMBL" id="RKD91671.1"/>
    </source>
</evidence>
<dbReference type="EC" id="2.1.1.223" evidence="6"/>
<keyword evidence="1 6" id="KW-0963">Cytoplasm</keyword>
<feature type="domain" description="Methyltransferase small" evidence="7">
    <location>
        <begin position="38"/>
        <end position="162"/>
    </location>
</feature>
<evidence type="ECO:0000256" key="5">
    <source>
        <dbReference type="ARBA" id="ARBA00022694"/>
    </source>
</evidence>
<protein>
    <recommendedName>
        <fullName evidence="6">tRNA1(Val) (adenine(37)-N6)-methyltransferase</fullName>
        <ecNumber evidence="6">2.1.1.223</ecNumber>
    </recommendedName>
    <alternativeName>
        <fullName evidence="6">tRNA m6A37 methyltransferase</fullName>
    </alternativeName>
</protein>
<dbReference type="InterPro" id="IPR022882">
    <property type="entry name" value="tRNA_adenine-N6_MeTrfase"/>
</dbReference>
<evidence type="ECO:0000259" key="7">
    <source>
        <dbReference type="Pfam" id="PF05175"/>
    </source>
</evidence>
<keyword evidence="9" id="KW-1185">Reference proteome</keyword>